<gene>
    <name evidence="1" type="ORF">NHX12_011253</name>
</gene>
<organism evidence="1 2">
    <name type="scientific">Muraenolepis orangiensis</name>
    <name type="common">Patagonian moray cod</name>
    <dbReference type="NCBI Taxonomy" id="630683"/>
    <lineage>
        <taxon>Eukaryota</taxon>
        <taxon>Metazoa</taxon>
        <taxon>Chordata</taxon>
        <taxon>Craniata</taxon>
        <taxon>Vertebrata</taxon>
        <taxon>Euteleostomi</taxon>
        <taxon>Actinopterygii</taxon>
        <taxon>Neopterygii</taxon>
        <taxon>Teleostei</taxon>
        <taxon>Neoteleostei</taxon>
        <taxon>Acanthomorphata</taxon>
        <taxon>Zeiogadaria</taxon>
        <taxon>Gadariae</taxon>
        <taxon>Gadiformes</taxon>
        <taxon>Muraenolepidoidei</taxon>
        <taxon>Muraenolepididae</taxon>
        <taxon>Muraenolepis</taxon>
    </lineage>
</organism>
<proteinExistence type="predicted"/>
<reference evidence="1" key="1">
    <citation type="submission" date="2022-07" db="EMBL/GenBank/DDBJ databases">
        <title>Chromosome-level genome of Muraenolepis orangiensis.</title>
        <authorList>
            <person name="Kim J."/>
        </authorList>
    </citation>
    <scope>NUCLEOTIDE SEQUENCE</scope>
    <source>
        <strain evidence="1">KU_S4_2022</strain>
        <tissue evidence="1">Muscle</tissue>
    </source>
</reference>
<keyword evidence="2" id="KW-1185">Reference proteome</keyword>
<comment type="caution">
    <text evidence="1">The sequence shown here is derived from an EMBL/GenBank/DDBJ whole genome shotgun (WGS) entry which is preliminary data.</text>
</comment>
<evidence type="ECO:0000313" key="1">
    <source>
        <dbReference type="EMBL" id="KAJ3587656.1"/>
    </source>
</evidence>
<evidence type="ECO:0000313" key="2">
    <source>
        <dbReference type="Proteomes" id="UP001148018"/>
    </source>
</evidence>
<dbReference type="AlphaFoldDB" id="A0A9Q0DHC1"/>
<accession>A0A9Q0DHC1</accession>
<protein>
    <submittedName>
        <fullName evidence="1">Uncharacterized protein</fullName>
    </submittedName>
</protein>
<dbReference type="Proteomes" id="UP001148018">
    <property type="component" value="Unassembled WGS sequence"/>
</dbReference>
<dbReference type="EMBL" id="JANIIK010000116">
    <property type="protein sequence ID" value="KAJ3587656.1"/>
    <property type="molecule type" value="Genomic_DNA"/>
</dbReference>
<name>A0A9Q0DHC1_9TELE</name>
<sequence length="118" mass="12743">MALLCPVANARPGSVTYLPWLRDGHVKANTAVLPGMALVNMTRGEREEETEACYGRSSTETEACYGRSSTETEACYGRSSTETEACYGRSSTETEACYGRLASKTALKQRPSLRSSCG</sequence>